<dbReference type="InterPro" id="IPR011701">
    <property type="entry name" value="MFS"/>
</dbReference>
<keyword evidence="2" id="KW-0813">Transport</keyword>
<dbReference type="SUPFAM" id="SSF103473">
    <property type="entry name" value="MFS general substrate transporter"/>
    <property type="match status" value="1"/>
</dbReference>
<feature type="transmembrane region" description="Helical" evidence="9">
    <location>
        <begin position="451"/>
        <end position="473"/>
    </location>
</feature>
<feature type="transmembrane region" description="Helical" evidence="9">
    <location>
        <begin position="243"/>
        <end position="268"/>
    </location>
</feature>
<comment type="subcellular location">
    <subcellularLocation>
        <location evidence="1">Cell membrane</location>
        <topology evidence="1">Multi-pass membrane protein</topology>
    </subcellularLocation>
</comment>
<feature type="region of interest" description="Disordered" evidence="8">
    <location>
        <begin position="564"/>
        <end position="588"/>
    </location>
</feature>
<evidence type="ECO:0000256" key="1">
    <source>
        <dbReference type="ARBA" id="ARBA00004651"/>
    </source>
</evidence>
<accession>A0AAN9YDD6</accession>
<feature type="transmembrane region" description="Helical" evidence="9">
    <location>
        <begin position="208"/>
        <end position="231"/>
    </location>
</feature>
<dbReference type="PROSITE" id="PS50850">
    <property type="entry name" value="MFS"/>
    <property type="match status" value="1"/>
</dbReference>
<feature type="transmembrane region" description="Helical" evidence="9">
    <location>
        <begin position="316"/>
        <end position="338"/>
    </location>
</feature>
<gene>
    <name evidence="11" type="ORF">SLS53_007068</name>
</gene>
<evidence type="ECO:0000256" key="7">
    <source>
        <dbReference type="ARBA" id="ARBA00038459"/>
    </source>
</evidence>
<name>A0AAN9YDD6_9PEZI</name>
<dbReference type="GO" id="GO:0005886">
    <property type="term" value="C:plasma membrane"/>
    <property type="evidence" value="ECO:0007669"/>
    <property type="project" value="UniProtKB-SubCell"/>
</dbReference>
<comment type="caution">
    <text evidence="11">The sequence shown here is derived from an EMBL/GenBank/DDBJ whole genome shotgun (WGS) entry which is preliminary data.</text>
</comment>
<evidence type="ECO:0000256" key="8">
    <source>
        <dbReference type="SAM" id="MobiDB-lite"/>
    </source>
</evidence>
<feature type="transmembrane region" description="Helical" evidence="9">
    <location>
        <begin position="420"/>
        <end position="444"/>
    </location>
</feature>
<keyword evidence="6 9" id="KW-0472">Membrane</keyword>
<feature type="transmembrane region" description="Helical" evidence="9">
    <location>
        <begin position="485"/>
        <end position="507"/>
    </location>
</feature>
<reference evidence="11 12" key="1">
    <citation type="journal article" date="2023" name="PLoS ONE">
        <title>Cytospora paraplurivora sp. nov. isolated from orchards with fruit tree decline syndrome in Ontario, Canada.</title>
        <authorList>
            <person name="Ilyukhin E."/>
            <person name="Nguyen H.D.T."/>
            <person name="Castle A.J."/>
            <person name="Ellouze W."/>
        </authorList>
    </citation>
    <scope>NUCLEOTIDE SEQUENCE [LARGE SCALE GENOMIC DNA]</scope>
    <source>
        <strain evidence="11 12">FDS-564</strain>
    </source>
</reference>
<feature type="transmembrane region" description="Helical" evidence="9">
    <location>
        <begin position="120"/>
        <end position="139"/>
    </location>
</feature>
<dbReference type="GO" id="GO:0022857">
    <property type="term" value="F:transmembrane transporter activity"/>
    <property type="evidence" value="ECO:0007669"/>
    <property type="project" value="InterPro"/>
</dbReference>
<organism evidence="11 12">
    <name type="scientific">Cytospora paraplurivora</name>
    <dbReference type="NCBI Taxonomy" id="2898453"/>
    <lineage>
        <taxon>Eukaryota</taxon>
        <taxon>Fungi</taxon>
        <taxon>Dikarya</taxon>
        <taxon>Ascomycota</taxon>
        <taxon>Pezizomycotina</taxon>
        <taxon>Sordariomycetes</taxon>
        <taxon>Sordariomycetidae</taxon>
        <taxon>Diaporthales</taxon>
        <taxon>Cytosporaceae</taxon>
        <taxon>Cytospora</taxon>
    </lineage>
</organism>
<proteinExistence type="inferred from homology"/>
<keyword evidence="4 9" id="KW-0812">Transmembrane</keyword>
<dbReference type="InterPro" id="IPR036259">
    <property type="entry name" value="MFS_trans_sf"/>
</dbReference>
<dbReference type="Gene3D" id="1.20.1250.20">
    <property type="entry name" value="MFS general substrate transporter like domains"/>
    <property type="match status" value="1"/>
</dbReference>
<evidence type="ECO:0000256" key="6">
    <source>
        <dbReference type="ARBA" id="ARBA00023136"/>
    </source>
</evidence>
<keyword evidence="12" id="KW-1185">Reference proteome</keyword>
<feature type="transmembrane region" description="Helical" evidence="9">
    <location>
        <begin position="350"/>
        <end position="373"/>
    </location>
</feature>
<dbReference type="PANTHER" id="PTHR23502:SF186">
    <property type="entry name" value="MAJOR FACILITATOR SUPERFAMILY (MFS) PROFILE DOMAIN-CONTAINING PROTEIN"/>
    <property type="match status" value="1"/>
</dbReference>
<feature type="domain" description="Major facilitator superfamily (MFS) profile" evidence="10">
    <location>
        <begin position="85"/>
        <end position="517"/>
    </location>
</feature>
<dbReference type="PANTHER" id="PTHR23502">
    <property type="entry name" value="MAJOR FACILITATOR SUPERFAMILY"/>
    <property type="match status" value="1"/>
</dbReference>
<evidence type="ECO:0000256" key="4">
    <source>
        <dbReference type="ARBA" id="ARBA00022692"/>
    </source>
</evidence>
<evidence type="ECO:0000256" key="2">
    <source>
        <dbReference type="ARBA" id="ARBA00022448"/>
    </source>
</evidence>
<evidence type="ECO:0000256" key="3">
    <source>
        <dbReference type="ARBA" id="ARBA00022475"/>
    </source>
</evidence>
<keyword evidence="3" id="KW-1003">Cell membrane</keyword>
<feature type="transmembrane region" description="Helical" evidence="9">
    <location>
        <begin position="151"/>
        <end position="169"/>
    </location>
</feature>
<dbReference type="AlphaFoldDB" id="A0AAN9YDD6"/>
<comment type="similarity">
    <text evidence="7">Belongs to the major facilitator superfamily. DHA1 family. Polyamines/proton antiporter (TC 2.A.1.2.16) subfamily.</text>
</comment>
<feature type="region of interest" description="Disordered" evidence="8">
    <location>
        <begin position="1"/>
        <end position="20"/>
    </location>
</feature>
<dbReference type="Proteomes" id="UP001320245">
    <property type="component" value="Unassembled WGS sequence"/>
</dbReference>
<dbReference type="EMBL" id="JAJSPL020000034">
    <property type="protein sequence ID" value="KAK7736233.1"/>
    <property type="molecule type" value="Genomic_DNA"/>
</dbReference>
<evidence type="ECO:0000259" key="10">
    <source>
        <dbReference type="PROSITE" id="PS50850"/>
    </source>
</evidence>
<keyword evidence="5 9" id="KW-1133">Transmembrane helix</keyword>
<evidence type="ECO:0000256" key="5">
    <source>
        <dbReference type="ARBA" id="ARBA00022989"/>
    </source>
</evidence>
<evidence type="ECO:0000313" key="12">
    <source>
        <dbReference type="Proteomes" id="UP001320245"/>
    </source>
</evidence>
<feature type="transmembrane region" description="Helical" evidence="9">
    <location>
        <begin position="83"/>
        <end position="108"/>
    </location>
</feature>
<evidence type="ECO:0000256" key="9">
    <source>
        <dbReference type="SAM" id="Phobius"/>
    </source>
</evidence>
<dbReference type="Pfam" id="PF07690">
    <property type="entry name" value="MFS_1"/>
    <property type="match status" value="1"/>
</dbReference>
<protein>
    <recommendedName>
        <fullName evidence="10">Major facilitator superfamily (MFS) profile domain-containing protein</fullName>
    </recommendedName>
</protein>
<dbReference type="InterPro" id="IPR020846">
    <property type="entry name" value="MFS_dom"/>
</dbReference>
<dbReference type="FunFam" id="1.20.1250.20:FF:000266">
    <property type="entry name" value="MFS multidrug transporter, putative"/>
    <property type="match status" value="1"/>
</dbReference>
<sequence length="606" mass="66215">MTVTPIDSSRETSVTATETDVQSRSINRSRVSHFRIVFDQAGVTQDALEWRYPGSGTEEDPYAVDFTPCDPYNPQEWPSGKKWFITVLTAISTLAVAFVSSAFQGGLTYIIEEFHVSTELSILGISLFVVGFAVGPLLWAPASEFYGRQVLYFSTYMALVAFSAGTAGVKSFPGLVVLRFLAGSFGSSPLTNSGGVIADMFSQQERGFATAIFAAAPFMGPAIGPIVSGYFGQDEGWRWIEGLMAIFTGVLWIICTLLVPETYTPVLLRRRAAKLSKKTGKVYLSRLDITQQKRTVAQQFKIALSRPWILLFREPIVFLTSMYMAIVYGTLYMMFPAFPIVFQEYKGWGPGPAGCAFAGIAVGMIVACVYALFDNKRYMKLAALHNGRAPAEARLPMSIVGSLLIPIGLFWFAWTTGNSIHWIVPIIGSAIFAAGILLIFLSLMNYLVDSYVVFAASVLAANTVLRSLFGAAFPLFTDQMYANLGIHWAASVPAFLSVACIPFPLIFIKYGAQIRARCKFAAEAARLLEEMRGHAEVEDPDAAEDHAMAEVEEADRIERLVRSMSRTQSRRSHAGAHPAPVVEGSAAPEAVTVSVEGLNEKETEAV</sequence>
<dbReference type="CDD" id="cd17323">
    <property type="entry name" value="MFS_Tpo1_MDR_like"/>
    <property type="match status" value="1"/>
</dbReference>
<feature type="transmembrane region" description="Helical" evidence="9">
    <location>
        <begin position="394"/>
        <end position="414"/>
    </location>
</feature>
<evidence type="ECO:0000313" key="11">
    <source>
        <dbReference type="EMBL" id="KAK7736233.1"/>
    </source>
</evidence>